<proteinExistence type="predicted"/>
<name>A0AB74D2Y4_9BURK</name>
<dbReference type="Gene3D" id="1.20.910.10">
    <property type="entry name" value="Heme oxygenase-like"/>
    <property type="match status" value="1"/>
</dbReference>
<dbReference type="AlphaFoldDB" id="A0AB74D2Y4"/>
<accession>A0AB74D2Y4</accession>
<keyword evidence="1" id="KW-0560">Oxidoreductase</keyword>
<gene>
    <name evidence="2" type="ORF">DF015_32750</name>
</gene>
<comment type="caution">
    <text evidence="2">The sequence shown here is derived from an EMBL/GenBank/DDBJ whole genome shotgun (WGS) entry which is preliminary data.</text>
</comment>
<dbReference type="GO" id="GO:0016491">
    <property type="term" value="F:oxidoreductase activity"/>
    <property type="evidence" value="ECO:0007669"/>
    <property type="project" value="UniProtKB-KW"/>
</dbReference>
<dbReference type="SUPFAM" id="SSF48613">
    <property type="entry name" value="Heme oxygenase-like"/>
    <property type="match status" value="1"/>
</dbReference>
<dbReference type="InterPro" id="IPR016084">
    <property type="entry name" value="Haem_Oase-like_multi-hlx"/>
</dbReference>
<reference evidence="2 3" key="1">
    <citation type="submission" date="2018-08" db="EMBL/GenBank/DDBJ databases">
        <title>Comparative analysis of Burkholderia isolates from Puerto Rico.</title>
        <authorList>
            <person name="Hall C."/>
            <person name="Sahl J."/>
            <person name="Wagner D."/>
        </authorList>
    </citation>
    <scope>NUCLEOTIDE SEQUENCE [LARGE SCALE GENOMIC DNA]</scope>
    <source>
        <strain evidence="2 3">Bp8964</strain>
    </source>
</reference>
<dbReference type="Proteomes" id="UP000273734">
    <property type="component" value="Unassembled WGS sequence"/>
</dbReference>
<dbReference type="Pfam" id="PF14518">
    <property type="entry name" value="Haem_oxygenas_2"/>
    <property type="match status" value="1"/>
</dbReference>
<dbReference type="EMBL" id="QTNY01000034">
    <property type="protein sequence ID" value="RQP69138.1"/>
    <property type="molecule type" value="Genomic_DNA"/>
</dbReference>
<evidence type="ECO:0000256" key="1">
    <source>
        <dbReference type="ARBA" id="ARBA00023002"/>
    </source>
</evidence>
<evidence type="ECO:0000313" key="3">
    <source>
        <dbReference type="Proteomes" id="UP000273734"/>
    </source>
</evidence>
<dbReference type="RefSeq" id="WP_095402624.1">
    <property type="nucleotide sequence ID" value="NZ_NQMX01000012.1"/>
</dbReference>
<dbReference type="PANTHER" id="PTHR40279">
    <property type="entry name" value="PQQC-LIKE PROTEIN"/>
    <property type="match status" value="1"/>
</dbReference>
<sequence length="266" mass="29602">MKTPIDIAIKQSMIATPDFLSDESARAAKQLSNHPFLVNCRNGLVTRRQLEIFLIQHFKYSVHFTRLLCALMSNLSSPDDCVRIAENLCEEIGLAGAGDVPHSTLYAQMLEDFGVNPGKEEVLAETRNFIDTMYMLCRHPDPAMGLGAMCLGAEAIVPQLYSDLLAGFVALGIEKTRLTFFTLHIECDDGHADTMRTIMRQIAARDPGAAVRMVTAGDIALRARERFLDRLHLEIEQPGSVDELGLHGRVRAEYPSDRTELLSVMR</sequence>
<dbReference type="InterPro" id="IPR039068">
    <property type="entry name" value="PqqC-like"/>
</dbReference>
<organism evidence="2 3">
    <name type="scientific">Burkholderia ubonensis</name>
    <dbReference type="NCBI Taxonomy" id="101571"/>
    <lineage>
        <taxon>Bacteria</taxon>
        <taxon>Pseudomonadati</taxon>
        <taxon>Pseudomonadota</taxon>
        <taxon>Betaproteobacteria</taxon>
        <taxon>Burkholderiales</taxon>
        <taxon>Burkholderiaceae</taxon>
        <taxon>Burkholderia</taxon>
        <taxon>Burkholderia cepacia complex</taxon>
    </lineage>
</organism>
<evidence type="ECO:0000313" key="2">
    <source>
        <dbReference type="EMBL" id="RQP69138.1"/>
    </source>
</evidence>
<dbReference type="PANTHER" id="PTHR40279:SF3">
    <property type="entry name" value="4-AMINOBENZOATE SYNTHASE"/>
    <property type="match status" value="1"/>
</dbReference>
<dbReference type="SMART" id="SM01236">
    <property type="entry name" value="Haem_oxygenase_2"/>
    <property type="match status" value="1"/>
</dbReference>
<protein>
    <submittedName>
        <fullName evidence="2">Iron-containing redox enzyme family protein</fullName>
    </submittedName>
</protein>